<dbReference type="EMBL" id="KV892788">
    <property type="protein sequence ID" value="OON20211.1"/>
    <property type="molecule type" value="Genomic_DNA"/>
</dbReference>
<reference evidence="2 3" key="1">
    <citation type="submission" date="2015-03" db="EMBL/GenBank/DDBJ databases">
        <title>Draft genome of the nematode, Opisthorchis viverrini.</title>
        <authorList>
            <person name="Mitreva M."/>
        </authorList>
    </citation>
    <scope>NUCLEOTIDE SEQUENCE [LARGE SCALE GENOMIC DNA]</scope>
    <source>
        <strain evidence="2">Khon Kaen</strain>
    </source>
</reference>
<dbReference type="Proteomes" id="UP000243686">
    <property type="component" value="Unassembled WGS sequence"/>
</dbReference>
<feature type="compositionally biased region" description="Low complexity" evidence="1">
    <location>
        <begin position="20"/>
        <end position="29"/>
    </location>
</feature>
<evidence type="ECO:0000256" key="1">
    <source>
        <dbReference type="SAM" id="MobiDB-lite"/>
    </source>
</evidence>
<organism evidence="2 3">
    <name type="scientific">Opisthorchis viverrini</name>
    <name type="common">Southeast Asian liver fluke</name>
    <dbReference type="NCBI Taxonomy" id="6198"/>
    <lineage>
        <taxon>Eukaryota</taxon>
        <taxon>Metazoa</taxon>
        <taxon>Spiralia</taxon>
        <taxon>Lophotrochozoa</taxon>
        <taxon>Platyhelminthes</taxon>
        <taxon>Trematoda</taxon>
        <taxon>Digenea</taxon>
        <taxon>Opisthorchiida</taxon>
        <taxon>Opisthorchiata</taxon>
        <taxon>Opisthorchiidae</taxon>
        <taxon>Opisthorchis</taxon>
    </lineage>
</organism>
<sequence>MEIVIEDDDPTRPGLGAGWSSRAQSAQSRPATRLSTEEEEQILQVLRRNEDVVQREKHRIE</sequence>
<accession>A0A1S8X0Q2</accession>
<feature type="region of interest" description="Disordered" evidence="1">
    <location>
        <begin position="1"/>
        <end position="37"/>
    </location>
</feature>
<protein>
    <submittedName>
        <fullName evidence="2">Uncharacterized protein</fullName>
    </submittedName>
</protein>
<proteinExistence type="predicted"/>
<evidence type="ECO:0000313" key="2">
    <source>
        <dbReference type="EMBL" id="OON20211.1"/>
    </source>
</evidence>
<keyword evidence="3" id="KW-1185">Reference proteome</keyword>
<gene>
    <name evidence="2" type="ORF">X801_03914</name>
</gene>
<dbReference type="AlphaFoldDB" id="A0A1S8X0Q2"/>
<evidence type="ECO:0000313" key="3">
    <source>
        <dbReference type="Proteomes" id="UP000243686"/>
    </source>
</evidence>
<name>A0A1S8X0Q2_OPIVI</name>